<feature type="region of interest" description="Disordered" evidence="4">
    <location>
        <begin position="306"/>
        <end position="378"/>
    </location>
</feature>
<dbReference type="InterPro" id="IPR050433">
    <property type="entry name" value="Myc_transcription_factors"/>
</dbReference>
<dbReference type="PROSITE" id="PS50888">
    <property type="entry name" value="BHLH"/>
    <property type="match status" value="1"/>
</dbReference>
<evidence type="ECO:0000313" key="7">
    <source>
        <dbReference type="Proteomes" id="UP001166093"/>
    </source>
</evidence>
<accession>A0ABS2XDE1</accession>
<dbReference type="Pfam" id="PF01056">
    <property type="entry name" value="Myc_N"/>
    <property type="match status" value="1"/>
</dbReference>
<keyword evidence="7" id="KW-1185">Reference proteome</keyword>
<evidence type="ECO:0000256" key="4">
    <source>
        <dbReference type="SAM" id="MobiDB-lite"/>
    </source>
</evidence>
<dbReference type="InterPro" id="IPR002418">
    <property type="entry name" value="Tscrpt_reg_Myc"/>
</dbReference>
<evidence type="ECO:0000259" key="5">
    <source>
        <dbReference type="PROSITE" id="PS50888"/>
    </source>
</evidence>
<organism evidence="6 7">
    <name type="scientific">Polyodon spathula</name>
    <name type="common">North American paddlefish</name>
    <name type="synonym">Squalus spathula</name>
    <dbReference type="NCBI Taxonomy" id="7913"/>
    <lineage>
        <taxon>Eukaryota</taxon>
        <taxon>Metazoa</taxon>
        <taxon>Chordata</taxon>
        <taxon>Craniata</taxon>
        <taxon>Vertebrata</taxon>
        <taxon>Euteleostomi</taxon>
        <taxon>Actinopterygii</taxon>
        <taxon>Chondrostei</taxon>
        <taxon>Acipenseriformes</taxon>
        <taxon>Polyodontidae</taxon>
        <taxon>Polyodon</taxon>
    </lineage>
</organism>
<comment type="subunit">
    <text evidence="3">Efficient DNA binding requires dimerization with another bHLH protein. Binds DNA as a heterodimer with MAX.</text>
</comment>
<dbReference type="Gene3D" id="4.10.280.10">
    <property type="entry name" value="Helix-loop-helix DNA-binding domain"/>
    <property type="match status" value="1"/>
</dbReference>
<feature type="non-terminal residue" evidence="6">
    <location>
        <position position="1"/>
    </location>
</feature>
<feature type="domain" description="BHLH" evidence="5">
    <location>
        <begin position="367"/>
        <end position="419"/>
    </location>
</feature>
<evidence type="ECO:0000313" key="6">
    <source>
        <dbReference type="EMBL" id="MBN3272238.1"/>
    </source>
</evidence>
<dbReference type="InterPro" id="IPR012682">
    <property type="entry name" value="Tscrpt_reg_Myc_N"/>
</dbReference>
<name>A0ABS2XDE1_POLSP</name>
<dbReference type="InterPro" id="IPR011598">
    <property type="entry name" value="bHLH_dom"/>
</dbReference>
<keyword evidence="1" id="KW-0238">DNA-binding</keyword>
<proteinExistence type="predicted"/>
<dbReference type="Pfam" id="PF00010">
    <property type="entry name" value="HLH"/>
    <property type="match status" value="1"/>
</dbReference>
<dbReference type="PIRSF" id="PIRSF001705">
    <property type="entry name" value="Myc_protein"/>
    <property type="match status" value="1"/>
</dbReference>
<evidence type="ECO:0000256" key="3">
    <source>
        <dbReference type="ARBA" id="ARBA00025872"/>
    </source>
</evidence>
<dbReference type="EMBL" id="JAAWVQ010018002">
    <property type="protein sequence ID" value="MBN3272238.1"/>
    <property type="molecule type" value="Genomic_DNA"/>
</dbReference>
<evidence type="ECO:0000256" key="2">
    <source>
        <dbReference type="ARBA" id="ARBA00023242"/>
    </source>
</evidence>
<feature type="non-terminal residue" evidence="6">
    <location>
        <position position="450"/>
    </location>
</feature>
<dbReference type="SUPFAM" id="SSF47459">
    <property type="entry name" value="HLH, helix-loop-helix DNA-binding domain"/>
    <property type="match status" value="1"/>
</dbReference>
<sequence length="450" mass="50426">MPGVNSSDPLHDICAMEYDSYQHYFYDGHDSEEDFYKSTAPSEDIWKKFELVVATPPMSPIWSLEGGLQSPPSAGDKLEWVSQCLGQDHGEEGTYKIDTEEIFGNLSSIIVQDCMWSGFSATQRLEKVVNERLSNCGARVTQTTQTGTASPGAHPAAAAQNASALNNNSPAADCVDPAAVLPNPFTVRSKNQASSGSECRTDSACVPYCTGAVVRCFVSVDKPGRVSFRNTLFSTSNTRIGKITGKRPELSLLSRHMCFFYPSEDEEIDVVTVESKQNRRKPVTITVRADPLDPCMKRFHISIHQQQHNYAAPSPDSYPDPEPQPKRIKQEPLTPPPEEPDFRPALLQRRHSSKPASPQSSDAEDTDKRKTHNYLERKRRNDLRSRFLALRDEIPDLADCPKTPKVVILTKATEYLKVLHASEKHKTQERKQLKCQQQQLLRKLAKLKRS</sequence>
<dbReference type="InterPro" id="IPR036638">
    <property type="entry name" value="HLH_DNA-bd_sf"/>
</dbReference>
<dbReference type="Proteomes" id="UP001166093">
    <property type="component" value="Unassembled WGS sequence"/>
</dbReference>
<reference evidence="6" key="1">
    <citation type="journal article" date="2021" name="Cell">
        <title>Tracing the genetic footprints of vertebrate landing in non-teleost ray-finned fishes.</title>
        <authorList>
            <person name="Bi X."/>
            <person name="Wang K."/>
            <person name="Yang L."/>
            <person name="Pan H."/>
            <person name="Jiang H."/>
            <person name="Wei Q."/>
            <person name="Fang M."/>
            <person name="Yu H."/>
            <person name="Zhu C."/>
            <person name="Cai Y."/>
            <person name="He Y."/>
            <person name="Gan X."/>
            <person name="Zeng H."/>
            <person name="Yu D."/>
            <person name="Zhu Y."/>
            <person name="Jiang H."/>
            <person name="Qiu Q."/>
            <person name="Yang H."/>
            <person name="Zhang Y.E."/>
            <person name="Wang W."/>
            <person name="Zhu M."/>
            <person name="He S."/>
            <person name="Zhang G."/>
        </authorList>
    </citation>
    <scope>NUCLEOTIDE SEQUENCE</scope>
    <source>
        <strain evidence="6">Pddl_001</strain>
    </source>
</reference>
<feature type="compositionally biased region" description="Basic residues" evidence="4">
    <location>
        <begin position="369"/>
        <end position="378"/>
    </location>
</feature>
<dbReference type="PRINTS" id="PR00044">
    <property type="entry name" value="LEUZIPPRMYC"/>
</dbReference>
<dbReference type="SMART" id="SM00353">
    <property type="entry name" value="HLH"/>
    <property type="match status" value="1"/>
</dbReference>
<keyword evidence="2" id="KW-0539">Nucleus</keyword>
<evidence type="ECO:0000256" key="1">
    <source>
        <dbReference type="ARBA" id="ARBA00023125"/>
    </source>
</evidence>
<gene>
    <name evidence="6" type="primary">Mycl1b</name>
    <name evidence="6" type="ORF">GTO93_0018368</name>
</gene>
<comment type="caution">
    <text evidence="6">The sequence shown here is derived from an EMBL/GenBank/DDBJ whole genome shotgun (WGS) entry which is preliminary data.</text>
</comment>
<protein>
    <submittedName>
        <fullName evidence="6">MCL1B protein</fullName>
    </submittedName>
</protein>
<dbReference type="PANTHER" id="PTHR45851">
    <property type="entry name" value="MYC PROTO-ONCOGENE"/>
    <property type="match status" value="1"/>
</dbReference>